<keyword evidence="3" id="KW-1185">Reference proteome</keyword>
<dbReference type="Proteomes" id="UP000253727">
    <property type="component" value="Unassembled WGS sequence"/>
</dbReference>
<gene>
    <name evidence="2" type="ORF">HME9302_01325</name>
</gene>
<dbReference type="AlphaFoldDB" id="A0A369QA93"/>
<reference evidence="2 3" key="1">
    <citation type="submission" date="2018-04" db="EMBL/GenBank/DDBJ databases">
        <title>Altererythrobacter sp. HME9302 genome sequencing and assembly.</title>
        <authorList>
            <person name="Kang H."/>
            <person name="Kim H."/>
            <person name="Joh K."/>
        </authorList>
    </citation>
    <scope>NUCLEOTIDE SEQUENCE [LARGE SCALE GENOMIC DNA]</scope>
    <source>
        <strain evidence="2 3">HME9302</strain>
    </source>
</reference>
<organism evidence="2 3">
    <name type="scientific">Alteripontixanthobacter maritimus</name>
    <dbReference type="NCBI Taxonomy" id="2161824"/>
    <lineage>
        <taxon>Bacteria</taxon>
        <taxon>Pseudomonadati</taxon>
        <taxon>Pseudomonadota</taxon>
        <taxon>Alphaproteobacteria</taxon>
        <taxon>Sphingomonadales</taxon>
        <taxon>Erythrobacteraceae</taxon>
        <taxon>Alteripontixanthobacter</taxon>
    </lineage>
</organism>
<proteinExistence type="predicted"/>
<protein>
    <submittedName>
        <fullName evidence="2">Uncharacterized protein</fullName>
    </submittedName>
</protein>
<evidence type="ECO:0000256" key="1">
    <source>
        <dbReference type="SAM" id="MobiDB-lite"/>
    </source>
</evidence>
<evidence type="ECO:0000313" key="3">
    <source>
        <dbReference type="Proteomes" id="UP000253727"/>
    </source>
</evidence>
<comment type="caution">
    <text evidence="2">The sequence shown here is derived from an EMBL/GenBank/DDBJ whole genome shotgun (WGS) entry which is preliminary data.</text>
</comment>
<accession>A0A369QA93</accession>
<dbReference type="EMBL" id="QBKA01000002">
    <property type="protein sequence ID" value="RDC60126.1"/>
    <property type="molecule type" value="Genomic_DNA"/>
</dbReference>
<feature type="region of interest" description="Disordered" evidence="1">
    <location>
        <begin position="28"/>
        <end position="52"/>
    </location>
</feature>
<name>A0A369QA93_9SPHN</name>
<sequence length="80" mass="8631">MIVLAEEELALVSGGMRLPPYDSTKICAHGSGSLDNPPPSEPQRGDYPAGRGGDAAFRYEYAKYRHTMTTEFGATEGCFS</sequence>
<evidence type="ECO:0000313" key="2">
    <source>
        <dbReference type="EMBL" id="RDC60126.1"/>
    </source>
</evidence>